<proteinExistence type="predicted"/>
<gene>
    <name evidence="1" type="ORF">PFY00_03610</name>
</gene>
<evidence type="ECO:0000313" key="1">
    <source>
        <dbReference type="EMBL" id="MDA7423802.1"/>
    </source>
</evidence>
<reference evidence="1 2" key="1">
    <citation type="submission" date="2023-01" db="EMBL/GenBank/DDBJ databases">
        <title>Thalassococcus onchidii sp. nov., isolated from a marine invertebrate from the South China Sea.</title>
        <authorList>
            <person name="Xu S."/>
            <person name="Liu Z."/>
            <person name="Xu Y."/>
        </authorList>
    </citation>
    <scope>NUCLEOTIDE SEQUENCE [LARGE SCALE GENOMIC DNA]</scope>
    <source>
        <strain evidence="1 2">KCTC 32084</strain>
    </source>
</reference>
<evidence type="ECO:0000313" key="2">
    <source>
        <dbReference type="Proteomes" id="UP001210720"/>
    </source>
</evidence>
<sequence length="432" mass="47759">MAGLRGPDVIAQTYPIEPFEVFLVRMQEMKTVSRVRRQMRGKPEGDVARKQARVMNKEAREAQGTWLAAHLARRSFTGVPLRERLETFWGDHFTAVGKQGLIRRATSPYLQSAIRPNLMGPFEDLLIAAVTHPVMVHYLDQDSSVGPNSQQAKKKPGKFGLNENLAREILELHTLGVGGPYTQVDVRELAELLTGLSLNFNTGTQFRKPAAEPGAETVLGKSYGGDNPTLRDIHAVLRDLARHPVTARHVSGKLAVHFIADTPDPALVDAMAAAWQDSDGDLPTIYDAMLNHPAAWNPDVSNIKQPFDFISSAFRALAIPFENYGRLKEHQFRQRVQQPLALMGHIWQKPSGPDGLDEDDSTWISPQGVAARLQWSLAVPRLLMPDLPDPRVFVETALGPRATERVRFAAKAAESKADGIGLVLASPAFQRM</sequence>
<dbReference type="Proteomes" id="UP001210720">
    <property type="component" value="Unassembled WGS sequence"/>
</dbReference>
<dbReference type="EMBL" id="JAQIOY010000001">
    <property type="protein sequence ID" value="MDA7423802.1"/>
    <property type="molecule type" value="Genomic_DNA"/>
</dbReference>
<keyword evidence="2" id="KW-1185">Reference proteome</keyword>
<dbReference type="InterPro" id="IPR014917">
    <property type="entry name" value="DUF1800"/>
</dbReference>
<accession>A0ABT4XPD1</accession>
<name>A0ABT4XPD1_9RHOB</name>
<organism evidence="1 2">
    <name type="scientific">Thalassococcus lentus</name>
    <dbReference type="NCBI Taxonomy" id="1210524"/>
    <lineage>
        <taxon>Bacteria</taxon>
        <taxon>Pseudomonadati</taxon>
        <taxon>Pseudomonadota</taxon>
        <taxon>Alphaproteobacteria</taxon>
        <taxon>Rhodobacterales</taxon>
        <taxon>Roseobacteraceae</taxon>
        <taxon>Thalassococcus</taxon>
    </lineage>
</organism>
<dbReference type="Pfam" id="PF08811">
    <property type="entry name" value="DUF1800"/>
    <property type="match status" value="1"/>
</dbReference>
<dbReference type="RefSeq" id="WP_271431136.1">
    <property type="nucleotide sequence ID" value="NZ_JAQIOY010000001.1"/>
</dbReference>
<comment type="caution">
    <text evidence="1">The sequence shown here is derived from an EMBL/GenBank/DDBJ whole genome shotgun (WGS) entry which is preliminary data.</text>
</comment>
<protein>
    <submittedName>
        <fullName evidence="1">DUF1800 domain-containing protein</fullName>
    </submittedName>
</protein>